<proteinExistence type="inferred from homology"/>
<reference evidence="10 11" key="1">
    <citation type="submission" date="2021-03" db="EMBL/GenBank/DDBJ databases">
        <title>Enterococcal diversity collection.</title>
        <authorList>
            <person name="Gilmore M.S."/>
            <person name="Schwartzman J."/>
            <person name="Van Tyne D."/>
            <person name="Martin M."/>
            <person name="Earl A.M."/>
            <person name="Manson A.L."/>
            <person name="Straub T."/>
            <person name="Salamzade R."/>
            <person name="Saavedra J."/>
            <person name="Lebreton F."/>
            <person name="Prichula J."/>
            <person name="Schaufler K."/>
            <person name="Gaca A."/>
            <person name="Sgardioli B."/>
            <person name="Wagenaar J."/>
            <person name="Strong T."/>
        </authorList>
    </citation>
    <scope>NUCLEOTIDE SEQUENCE [LARGE SCALE GENOMIC DNA]</scope>
    <source>
        <strain evidence="10 11">MJM12</strain>
    </source>
</reference>
<protein>
    <submittedName>
        <fullName evidence="10">Cna B-type domain-containing protein</fullName>
    </submittedName>
</protein>
<evidence type="ECO:0000259" key="9">
    <source>
        <dbReference type="PROSITE" id="PS50847"/>
    </source>
</evidence>
<dbReference type="Gene3D" id="2.60.40.740">
    <property type="match status" value="2"/>
</dbReference>
<dbReference type="InterPro" id="IPR041033">
    <property type="entry name" value="SpaA_PFL_dom_1"/>
</dbReference>
<gene>
    <name evidence="10" type="ORF">JZO76_06175</name>
</gene>
<evidence type="ECO:0000256" key="7">
    <source>
        <dbReference type="SAM" id="MobiDB-lite"/>
    </source>
</evidence>
<comment type="subcellular location">
    <subcellularLocation>
        <location evidence="1">Secreted</location>
        <location evidence="1">Cell wall</location>
        <topology evidence="1">Peptidoglycan-anchor</topology>
    </subcellularLocation>
</comment>
<keyword evidence="8" id="KW-0812">Transmembrane</keyword>
<comment type="caution">
    <text evidence="10">The sequence shown here is derived from an EMBL/GenBank/DDBJ whole genome shotgun (WGS) entry which is preliminary data.</text>
</comment>
<dbReference type="PROSITE" id="PS50847">
    <property type="entry name" value="GRAM_POS_ANCHORING"/>
    <property type="match status" value="1"/>
</dbReference>
<organism evidence="10 11">
    <name type="scientific">Candidatus Enterococcus myersii</name>
    <dbReference type="NCBI Taxonomy" id="2815322"/>
    <lineage>
        <taxon>Bacteria</taxon>
        <taxon>Bacillati</taxon>
        <taxon>Bacillota</taxon>
        <taxon>Bacilli</taxon>
        <taxon>Lactobacillales</taxon>
        <taxon>Enterococcaceae</taxon>
        <taxon>Enterococcus</taxon>
    </lineage>
</organism>
<keyword evidence="11" id="KW-1185">Reference proteome</keyword>
<dbReference type="Pfam" id="PF17961">
    <property type="entry name" value="Big_8"/>
    <property type="match status" value="1"/>
</dbReference>
<feature type="region of interest" description="Disordered" evidence="7">
    <location>
        <begin position="2091"/>
        <end position="2110"/>
    </location>
</feature>
<dbReference type="PANTHER" id="PTHR36108">
    <property type="entry name" value="COLOSSIN-B-RELATED"/>
    <property type="match status" value="1"/>
</dbReference>
<dbReference type="Pfam" id="PF05738">
    <property type="entry name" value="Cna_B"/>
    <property type="match status" value="6"/>
</dbReference>
<evidence type="ECO:0000256" key="3">
    <source>
        <dbReference type="ARBA" id="ARBA00022512"/>
    </source>
</evidence>
<dbReference type="Gene3D" id="2.60.40.10">
    <property type="entry name" value="Immunoglobulins"/>
    <property type="match status" value="3"/>
</dbReference>
<evidence type="ECO:0000256" key="2">
    <source>
        <dbReference type="ARBA" id="ARBA00007257"/>
    </source>
</evidence>
<keyword evidence="4" id="KW-0964">Secreted</keyword>
<evidence type="ECO:0000256" key="5">
    <source>
        <dbReference type="ARBA" id="ARBA00022729"/>
    </source>
</evidence>
<keyword evidence="3" id="KW-0134">Cell wall</keyword>
<dbReference type="InterPro" id="IPR013783">
    <property type="entry name" value="Ig-like_fold"/>
</dbReference>
<dbReference type="InterPro" id="IPR041171">
    <property type="entry name" value="SDR_Ig"/>
</dbReference>
<keyword evidence="5" id="KW-0732">Signal</keyword>
<dbReference type="InterPro" id="IPR008966">
    <property type="entry name" value="Adhesion_dom_sf"/>
</dbReference>
<evidence type="ECO:0000256" key="6">
    <source>
        <dbReference type="ARBA" id="ARBA00023088"/>
    </source>
</evidence>
<feature type="compositionally biased region" description="Polar residues" evidence="7">
    <location>
        <begin position="189"/>
        <end position="198"/>
    </location>
</feature>
<evidence type="ECO:0000256" key="8">
    <source>
        <dbReference type="SAM" id="Phobius"/>
    </source>
</evidence>
<dbReference type="Proteomes" id="UP000664256">
    <property type="component" value="Unassembled WGS sequence"/>
</dbReference>
<name>A0ABS3H6N5_9ENTE</name>
<evidence type="ECO:0000313" key="11">
    <source>
        <dbReference type="Proteomes" id="UP000664256"/>
    </source>
</evidence>
<comment type="similarity">
    <text evidence="2">Belongs to the serine-aspartate repeat-containing protein (SDr) family.</text>
</comment>
<feature type="compositionally biased region" description="Low complexity" evidence="7">
    <location>
        <begin position="2064"/>
        <end position="2083"/>
    </location>
</feature>
<dbReference type="Gene3D" id="2.60.40.1140">
    <property type="entry name" value="Collagen-binding surface protein Cna, B-type domain"/>
    <property type="match status" value="6"/>
</dbReference>
<feature type="domain" description="Gram-positive cocci surface proteins LPxTG" evidence="9">
    <location>
        <begin position="2108"/>
        <end position="2141"/>
    </location>
</feature>
<evidence type="ECO:0000256" key="4">
    <source>
        <dbReference type="ARBA" id="ARBA00022525"/>
    </source>
</evidence>
<dbReference type="Gene3D" id="2.60.40.1280">
    <property type="match status" value="1"/>
</dbReference>
<keyword evidence="6" id="KW-0572">Peptidoglycan-anchor</keyword>
<feature type="region of interest" description="Disordered" evidence="7">
    <location>
        <begin position="2064"/>
        <end position="2084"/>
    </location>
</feature>
<dbReference type="SUPFAM" id="SSF49401">
    <property type="entry name" value="Bacterial adhesins"/>
    <property type="match status" value="3"/>
</dbReference>
<dbReference type="InterPro" id="IPR011252">
    <property type="entry name" value="Fibrogen-bd_dom1"/>
</dbReference>
<feature type="compositionally biased region" description="Basic and acidic residues" evidence="7">
    <location>
        <begin position="173"/>
        <end position="188"/>
    </location>
</feature>
<accession>A0ABS3H6N5</accession>
<dbReference type="EMBL" id="JAFLVT010000008">
    <property type="protein sequence ID" value="MBO0449121.1"/>
    <property type="molecule type" value="Genomic_DNA"/>
</dbReference>
<dbReference type="Pfam" id="PF17802">
    <property type="entry name" value="SpaA"/>
    <property type="match status" value="3"/>
</dbReference>
<dbReference type="NCBIfam" id="TIGR01167">
    <property type="entry name" value="LPXTG_anchor"/>
    <property type="match status" value="1"/>
</dbReference>
<feature type="transmembrane region" description="Helical" evidence="8">
    <location>
        <begin position="2118"/>
        <end position="2137"/>
    </location>
</feature>
<dbReference type="InterPro" id="IPR019931">
    <property type="entry name" value="LPXTG_anchor"/>
</dbReference>
<dbReference type="PANTHER" id="PTHR36108:SF13">
    <property type="entry name" value="COLOSSIN-B-RELATED"/>
    <property type="match status" value="1"/>
</dbReference>
<dbReference type="InterPro" id="IPR008454">
    <property type="entry name" value="Collagen-bd_Cna-like_B-typ_dom"/>
</dbReference>
<feature type="region of interest" description="Disordered" evidence="7">
    <location>
        <begin position="170"/>
        <end position="198"/>
    </location>
</feature>
<keyword evidence="8" id="KW-1133">Transmembrane helix</keyword>
<dbReference type="RefSeq" id="WP_206903285.1">
    <property type="nucleotide sequence ID" value="NZ_JAFLVT010000008.1"/>
</dbReference>
<evidence type="ECO:0000313" key="10">
    <source>
        <dbReference type="EMBL" id="MBO0449121.1"/>
    </source>
</evidence>
<evidence type="ECO:0000256" key="1">
    <source>
        <dbReference type="ARBA" id="ARBA00004168"/>
    </source>
</evidence>
<sequence>MERKQKRFNWITFLTILLTLFPFGEALFSGGAVLAATATDKTMHTVFQNEAGNARITYSVDEKNKEIQWLIDYNKAASELPRAIGFSLKSGNEEVTPTAIQSNAGDIFTYAAGFLQTAAEKTAQLGHQVAFTTPYRHQLTITPQILAYDLKGGKTDLLAQTTPLTVTLPALSAKKDTQSTSKPAEKGNENNSPRVNAKNQVLQRATARTKEKGNEANLVDLDTENFLGDNQTILLNATLKDDQNQEIKDGDSIVIGQNILLEYNWQLPEGLRKEMLGYTANAGDNDFQGDYFTFKLPENFHIHPTTADQTISGELKDGQGICFGRFNIQADGTVTLHFSDNIEGRNDISGTFYVAGTVSDVKGNTTGNVEVKVPFVQEDSDTTVHIEEPDYKALEKTVGKVSYGSSEKANVTWTIIGNKYGTEMTAGKITDTLPEHLTWTKITVYEYDVADVKPDGTLNGTGKDVTKSVVIGSDKTKVAVDLPTPTSKVYKVVVATEIDLTKLSLDKVVSTDGKKVTYTSPDIKNEAHLTAKEGLDLTAVASTTVVGSATVTKSYVEQYGEIINWNIVYKQKDASLPAVDIYELPDGNQDFCTKDGTPITTAKQLQDYLQEITVPKTQVTVRQDAGKYVITIPKGTKGQVSIPIYTKLKTGTTVTSVANTASFTDNSGSKGTHHLTSGVVKEVNGKAVDFTNKTIPWAITINKKRSGKNDAIKLDKWSITDTLQNDMYIPASTAADLKGKITVTRYDKNNKLIGSFTNFTVTIDEKNANGVTKFTVSSTLEKASDDYFIIRFKSNYETLADTMVNQVVYNYSSNGVKGQQNGEGKYEHKSYYNIDLDKAGTYRYDKNTKKHYVNWGVTINAQGHYYGEDAQVVDVLNPGQTYVENSFKVYVKKGDNFEEVTENPPLKLQNDNGKLTITGFKAGEQTIYKVTFDVVVKDLENESNIPSGIVKNTVQYSDRNNAEIKKDAQLSLDNNKAYVTKEKNAAGVVTNDPDYPGKKITAYQVTVNPAGFILYNVNVADEPNEFLNLIPASFKIMDDNYELKLNQDYTGSVTPRGYIITLTGPYEKLEKTLQITYKAEVNPIGQPGKEIQLKNTVKVTGDNITQKEITDTTEDKFKISDAGGTAQGVTHKITLHKEDQHSQAALENVRFDLYRKGSDEAIDTKQTDTSGNLTFEGLTYGEYIIKEGQALSGYYISPELKAGISVVIKENGNSQAQTISLSYTNEQVGNLKLIKSDAGTKDKKLAGAVFALYHADEKGNATTQVTEDAHGKKLGATDTHYFTTQNDGTILVENLLPGKYIFKEITAPTGYELPQDLYSTVVQVKADATQTATVTKTNEVLKGTIQLKKVAEKTLTALQGAEFTLTSEPLQTPVVKMSEADGSFGFDLAYGYTYTITETKNPNGYKGDFVLTQIALNEQGKVTVAGKELTEAVYSVTNKLITTEIAGTKTWNLKGNDEAGVMPNEITIQLERKQANTPDANYQIVDEVKTNATKGWHYQFSNLPVYDVDAAAGVKFSYRIKEAPLAGFDSQVTGTSLTNTLKTQNISGEKTWDDLARKYAVIPTSITVNLEVSCDNGKNWQAFRRNQVPVKAVVTAPKWAYSFTDLPLYDEQENRLTYRVKEDVPTGFVSHANEYNLHNGMETTEVSVDKIWLDQSDHYGMRPDGLDFTLKVKVEKQWVDFEDIFKVDKKITLHSSDSDNIWRGTFTDLPKYDATGSLIQYGVAENLVGIKEAYTPQDEEAGADHYVKEVAENGRVTFTNCLREISVSVTKQWQDFDNQFESRPEIVTFELQSWPEGTPEALAQVVKTPTNKTGRYQLSGPDYGTVTVSGLPKADHTQKTLHYKFVEVKTAANYEAVTNFSADGSQVITNQLITTSVAGKKTWQDANDAAKARPTQIKVQLLQNGQAMSGAAYRKIVTAANDWHYEFSDLPKFDQNGKAYVYSVKELDIPTGYEAIVKDMDITNYLQKVTYNVQKVWIDNNASSRPDKISVALTANDQVVATAVLSADNSWQYTWEQMPQIDENNQVINYQVVEVEVPNGYGVTYAQQGNDFVVTNTLLTTPVVPTTPGIPTTPTTPTNTPTTSLRARLPQTAGTLSDTTSTTTRRRLPNTGSKNTALPFYGLLVLLSVAACGWFVYRRKI</sequence>
<keyword evidence="8" id="KW-0472">Membrane</keyword>
<dbReference type="SUPFAM" id="SSF49478">
    <property type="entry name" value="Cna protein B-type domain"/>
    <property type="match status" value="7"/>
</dbReference>
<dbReference type="CDD" id="cd00222">
    <property type="entry name" value="CollagenBindB"/>
    <property type="match status" value="5"/>
</dbReference>